<evidence type="ECO:0000256" key="3">
    <source>
        <dbReference type="ARBA" id="ARBA00012980"/>
    </source>
</evidence>
<dbReference type="GO" id="GO:0005634">
    <property type="term" value="C:nucleus"/>
    <property type="evidence" value="ECO:0007669"/>
    <property type="project" value="TreeGrafter"/>
</dbReference>
<dbReference type="GO" id="GO:0006227">
    <property type="term" value="P:dUDP biosynthetic process"/>
    <property type="evidence" value="ECO:0007669"/>
    <property type="project" value="TreeGrafter"/>
</dbReference>
<dbReference type="FunFam" id="3.40.50.300:FF:000679">
    <property type="entry name" value="Thymidylate kinase"/>
    <property type="match status" value="1"/>
</dbReference>
<dbReference type="GO" id="GO:0004550">
    <property type="term" value="F:nucleoside diphosphate kinase activity"/>
    <property type="evidence" value="ECO:0007669"/>
    <property type="project" value="TreeGrafter"/>
</dbReference>
<dbReference type="PANTHER" id="PTHR10344">
    <property type="entry name" value="THYMIDYLATE KINASE"/>
    <property type="match status" value="1"/>
</dbReference>
<evidence type="ECO:0000256" key="5">
    <source>
        <dbReference type="ARBA" id="ARBA00022679"/>
    </source>
</evidence>
<dbReference type="GO" id="GO:0005739">
    <property type="term" value="C:mitochondrion"/>
    <property type="evidence" value="ECO:0007669"/>
    <property type="project" value="TreeGrafter"/>
</dbReference>
<evidence type="ECO:0000256" key="2">
    <source>
        <dbReference type="ARBA" id="ARBA00009776"/>
    </source>
</evidence>
<reference evidence="11" key="1">
    <citation type="submission" date="2021-12" db="EMBL/GenBank/DDBJ databases">
        <authorList>
            <person name="King R."/>
        </authorList>
    </citation>
    <scope>NUCLEOTIDE SEQUENCE</scope>
</reference>
<evidence type="ECO:0000256" key="1">
    <source>
        <dbReference type="ARBA" id="ARBA00004992"/>
    </source>
</evidence>
<dbReference type="SUPFAM" id="SSF52540">
    <property type="entry name" value="P-loop containing nucleoside triphosphate hydrolases"/>
    <property type="match status" value="1"/>
</dbReference>
<name>A0A9P0F6Q0_BEMTA</name>
<keyword evidence="12" id="KW-1185">Reference proteome</keyword>
<dbReference type="EMBL" id="OU963867">
    <property type="protein sequence ID" value="CAH0392048.1"/>
    <property type="molecule type" value="Genomic_DNA"/>
</dbReference>
<keyword evidence="6" id="KW-0545">Nucleotide biosynthesis</keyword>
<feature type="domain" description="Thymidylate kinase-like" evidence="10">
    <location>
        <begin position="11"/>
        <end position="187"/>
    </location>
</feature>
<dbReference type="PROSITE" id="PS01331">
    <property type="entry name" value="THYMIDYLATE_KINASE"/>
    <property type="match status" value="1"/>
</dbReference>
<dbReference type="PANTHER" id="PTHR10344:SF1">
    <property type="entry name" value="THYMIDYLATE KINASE"/>
    <property type="match status" value="1"/>
</dbReference>
<dbReference type="InterPro" id="IPR039430">
    <property type="entry name" value="Thymidylate_kin-like_dom"/>
</dbReference>
<organism evidence="11 12">
    <name type="scientific">Bemisia tabaci</name>
    <name type="common">Sweetpotato whitefly</name>
    <name type="synonym">Aleurodes tabaci</name>
    <dbReference type="NCBI Taxonomy" id="7038"/>
    <lineage>
        <taxon>Eukaryota</taxon>
        <taxon>Metazoa</taxon>
        <taxon>Ecdysozoa</taxon>
        <taxon>Arthropoda</taxon>
        <taxon>Hexapoda</taxon>
        <taxon>Insecta</taxon>
        <taxon>Pterygota</taxon>
        <taxon>Neoptera</taxon>
        <taxon>Paraneoptera</taxon>
        <taxon>Hemiptera</taxon>
        <taxon>Sternorrhyncha</taxon>
        <taxon>Aleyrodoidea</taxon>
        <taxon>Aleyrodidae</taxon>
        <taxon>Aleyrodinae</taxon>
        <taxon>Bemisia</taxon>
    </lineage>
</organism>
<sequence>MSFKRGALIVLEGCDRSGKSTQCKRLVEALNNKGIPSQLMRFPDRSTAIGKIINEYLTNKAELSDKAVHLLFSANRWELEPTMRKLLQEGTTLVIDRYSYSGVAFSGAKKNMSFEWCLQPETGLPKPDLVFLLSLKPEALEKRGGFGNERYEDTEMQKRVAENFRSLQKDYWKEIDADKSVEALTEELLDSTLTVINEVKFAPLKTLWS</sequence>
<accession>A0A9P0F6Q0</accession>
<dbReference type="HAMAP" id="MF_00165">
    <property type="entry name" value="Thymidylate_kinase"/>
    <property type="match status" value="1"/>
</dbReference>
<dbReference type="AlphaFoldDB" id="A0A9P0F6Q0"/>
<dbReference type="KEGG" id="btab:109044305"/>
<protein>
    <recommendedName>
        <fullName evidence="4">Thymidylate kinase</fullName>
        <ecNumber evidence="3">2.7.4.9</ecNumber>
    </recommendedName>
</protein>
<dbReference type="NCBIfam" id="TIGR00041">
    <property type="entry name" value="DTMP_kinase"/>
    <property type="match status" value="1"/>
</dbReference>
<evidence type="ECO:0000313" key="12">
    <source>
        <dbReference type="Proteomes" id="UP001152759"/>
    </source>
</evidence>
<evidence type="ECO:0000256" key="7">
    <source>
        <dbReference type="ARBA" id="ARBA00022741"/>
    </source>
</evidence>
<evidence type="ECO:0000259" key="10">
    <source>
        <dbReference type="Pfam" id="PF02223"/>
    </source>
</evidence>
<evidence type="ECO:0000313" key="11">
    <source>
        <dbReference type="EMBL" id="CAH0392048.1"/>
    </source>
</evidence>
<dbReference type="GO" id="GO:0005524">
    <property type="term" value="F:ATP binding"/>
    <property type="evidence" value="ECO:0007669"/>
    <property type="project" value="UniProtKB-KW"/>
</dbReference>
<keyword evidence="7" id="KW-0547">Nucleotide-binding</keyword>
<dbReference type="GO" id="GO:0005829">
    <property type="term" value="C:cytosol"/>
    <property type="evidence" value="ECO:0007669"/>
    <property type="project" value="TreeGrafter"/>
</dbReference>
<dbReference type="CDD" id="cd01672">
    <property type="entry name" value="TMPK"/>
    <property type="match status" value="1"/>
</dbReference>
<proteinExistence type="inferred from homology"/>
<keyword evidence="9" id="KW-0067">ATP-binding</keyword>
<dbReference type="Pfam" id="PF02223">
    <property type="entry name" value="Thymidylate_kin"/>
    <property type="match status" value="1"/>
</dbReference>
<comment type="pathway">
    <text evidence="1">Pyrimidine metabolism; dTTP biosynthesis.</text>
</comment>
<evidence type="ECO:0000256" key="9">
    <source>
        <dbReference type="ARBA" id="ARBA00022840"/>
    </source>
</evidence>
<dbReference type="Proteomes" id="UP001152759">
    <property type="component" value="Chromosome 6"/>
</dbReference>
<dbReference type="GO" id="GO:0006233">
    <property type="term" value="P:dTDP biosynthetic process"/>
    <property type="evidence" value="ECO:0007669"/>
    <property type="project" value="InterPro"/>
</dbReference>
<dbReference type="EC" id="2.7.4.9" evidence="3"/>
<dbReference type="InterPro" id="IPR027417">
    <property type="entry name" value="P-loop_NTPase"/>
</dbReference>
<comment type="similarity">
    <text evidence="2">Belongs to the thymidylate kinase family.</text>
</comment>
<keyword evidence="5" id="KW-0808">Transferase</keyword>
<keyword evidence="8" id="KW-0418">Kinase</keyword>
<evidence type="ECO:0000256" key="8">
    <source>
        <dbReference type="ARBA" id="ARBA00022777"/>
    </source>
</evidence>
<dbReference type="InterPro" id="IPR018095">
    <property type="entry name" value="Thymidylate_kin_CS"/>
</dbReference>
<dbReference type="GO" id="GO:0004798">
    <property type="term" value="F:dTMP kinase activity"/>
    <property type="evidence" value="ECO:0007669"/>
    <property type="project" value="UniProtKB-EC"/>
</dbReference>
<dbReference type="GO" id="GO:0006235">
    <property type="term" value="P:dTTP biosynthetic process"/>
    <property type="evidence" value="ECO:0007669"/>
    <property type="project" value="TreeGrafter"/>
</dbReference>
<dbReference type="InterPro" id="IPR018094">
    <property type="entry name" value="Thymidylate_kinase"/>
</dbReference>
<dbReference type="Gene3D" id="3.40.50.300">
    <property type="entry name" value="P-loop containing nucleotide triphosphate hydrolases"/>
    <property type="match status" value="1"/>
</dbReference>
<gene>
    <name evidence="11" type="ORF">BEMITA_LOCUS10607</name>
</gene>
<evidence type="ECO:0000256" key="4">
    <source>
        <dbReference type="ARBA" id="ARBA00017144"/>
    </source>
</evidence>
<evidence type="ECO:0000256" key="6">
    <source>
        <dbReference type="ARBA" id="ARBA00022727"/>
    </source>
</evidence>